<accession>A0A2V1D6Z5</accession>
<name>A0A2V1D6Z5_9PLEO</name>
<evidence type="ECO:0000313" key="2">
    <source>
        <dbReference type="Proteomes" id="UP000244855"/>
    </source>
</evidence>
<proteinExistence type="predicted"/>
<organism evidence="1 2">
    <name type="scientific">Periconia macrospinosa</name>
    <dbReference type="NCBI Taxonomy" id="97972"/>
    <lineage>
        <taxon>Eukaryota</taxon>
        <taxon>Fungi</taxon>
        <taxon>Dikarya</taxon>
        <taxon>Ascomycota</taxon>
        <taxon>Pezizomycotina</taxon>
        <taxon>Dothideomycetes</taxon>
        <taxon>Pleosporomycetidae</taxon>
        <taxon>Pleosporales</taxon>
        <taxon>Massarineae</taxon>
        <taxon>Periconiaceae</taxon>
        <taxon>Periconia</taxon>
    </lineage>
</organism>
<reference evidence="1 2" key="1">
    <citation type="journal article" date="2018" name="Sci. Rep.">
        <title>Comparative genomics provides insights into the lifestyle and reveals functional heterogeneity of dark septate endophytic fungi.</title>
        <authorList>
            <person name="Knapp D.G."/>
            <person name="Nemeth J.B."/>
            <person name="Barry K."/>
            <person name="Hainaut M."/>
            <person name="Henrissat B."/>
            <person name="Johnson J."/>
            <person name="Kuo A."/>
            <person name="Lim J.H.P."/>
            <person name="Lipzen A."/>
            <person name="Nolan M."/>
            <person name="Ohm R.A."/>
            <person name="Tamas L."/>
            <person name="Grigoriev I.V."/>
            <person name="Spatafora J.W."/>
            <person name="Nagy L.G."/>
            <person name="Kovacs G.M."/>
        </authorList>
    </citation>
    <scope>NUCLEOTIDE SEQUENCE [LARGE SCALE GENOMIC DNA]</scope>
    <source>
        <strain evidence="1 2">DSE2036</strain>
    </source>
</reference>
<dbReference type="EMBL" id="KZ805565">
    <property type="protein sequence ID" value="PVH93825.1"/>
    <property type="molecule type" value="Genomic_DNA"/>
</dbReference>
<dbReference type="PANTHER" id="PTHR43036">
    <property type="entry name" value="OSJNBB0011N17.9 PROTEIN"/>
    <property type="match status" value="1"/>
</dbReference>
<dbReference type="AlphaFoldDB" id="A0A2V1D6Z5"/>
<dbReference type="Proteomes" id="UP000244855">
    <property type="component" value="Unassembled WGS sequence"/>
</dbReference>
<protein>
    <recommendedName>
        <fullName evidence="3">Methyltransferase type 11 domain-containing protein</fullName>
    </recommendedName>
</protein>
<dbReference type="PANTHER" id="PTHR43036:SF2">
    <property type="entry name" value="OS04G0481300 PROTEIN"/>
    <property type="match status" value="1"/>
</dbReference>
<sequence length="226" mass="26055">MSASPPTYPVRKYEQHHTKWPYKPSDFERYDESIDTRFYTQPRFVAHIDDAALSRLTTYYQYAVPLRGNVLDMCTPWRSRYTSAHEQAVAKGELKVFGIGLNGPGVAANPLFRDFEERFRVLDLNNDVKDVNCSFRDEKFVCVTCTVSIDYLVDAVDVLKGVRTRMEDGGEVHLAISSRSYPHKVVRIWEHRLGLVCDYLHVSDWKNIEIVDLCARDANEQQTITA</sequence>
<dbReference type="OrthoDB" id="2013972at2759"/>
<evidence type="ECO:0000313" key="1">
    <source>
        <dbReference type="EMBL" id="PVH93825.1"/>
    </source>
</evidence>
<keyword evidence="2" id="KW-1185">Reference proteome</keyword>
<evidence type="ECO:0008006" key="3">
    <source>
        <dbReference type="Google" id="ProtNLM"/>
    </source>
</evidence>
<gene>
    <name evidence="1" type="ORF">DM02DRAFT_540699</name>
</gene>